<dbReference type="AlphaFoldDB" id="A0A0A8YMH7"/>
<feature type="region of interest" description="Disordered" evidence="1">
    <location>
        <begin position="21"/>
        <end position="49"/>
    </location>
</feature>
<sequence length="49" mass="5159">MATWEDYYVIKERCPSAAAWGHAASQGGGDVTPGDNGVMTNSTWAPTEA</sequence>
<organism evidence="2">
    <name type="scientific">Arundo donax</name>
    <name type="common">Giant reed</name>
    <name type="synonym">Donax arundinaceus</name>
    <dbReference type="NCBI Taxonomy" id="35708"/>
    <lineage>
        <taxon>Eukaryota</taxon>
        <taxon>Viridiplantae</taxon>
        <taxon>Streptophyta</taxon>
        <taxon>Embryophyta</taxon>
        <taxon>Tracheophyta</taxon>
        <taxon>Spermatophyta</taxon>
        <taxon>Magnoliopsida</taxon>
        <taxon>Liliopsida</taxon>
        <taxon>Poales</taxon>
        <taxon>Poaceae</taxon>
        <taxon>PACMAD clade</taxon>
        <taxon>Arundinoideae</taxon>
        <taxon>Arundineae</taxon>
        <taxon>Arundo</taxon>
    </lineage>
</organism>
<accession>A0A0A8YMH7</accession>
<feature type="compositionally biased region" description="Polar residues" evidence="1">
    <location>
        <begin position="38"/>
        <end position="49"/>
    </location>
</feature>
<dbReference type="EMBL" id="GBRH01271625">
    <property type="protein sequence ID" value="JAD26270.1"/>
    <property type="molecule type" value="Transcribed_RNA"/>
</dbReference>
<proteinExistence type="predicted"/>
<name>A0A0A8YMH7_ARUDO</name>
<reference evidence="2" key="2">
    <citation type="journal article" date="2015" name="Data Brief">
        <title>Shoot transcriptome of the giant reed, Arundo donax.</title>
        <authorList>
            <person name="Barrero R.A."/>
            <person name="Guerrero F.D."/>
            <person name="Moolhuijzen P."/>
            <person name="Goolsby J.A."/>
            <person name="Tidwell J."/>
            <person name="Bellgard S.E."/>
            <person name="Bellgard M.I."/>
        </authorList>
    </citation>
    <scope>NUCLEOTIDE SEQUENCE</scope>
    <source>
        <tissue evidence="2">Shoot tissue taken approximately 20 cm above the soil surface</tissue>
    </source>
</reference>
<evidence type="ECO:0000313" key="2">
    <source>
        <dbReference type="EMBL" id="JAD26270.1"/>
    </source>
</evidence>
<reference evidence="2" key="1">
    <citation type="submission" date="2014-09" db="EMBL/GenBank/DDBJ databases">
        <authorList>
            <person name="Magalhaes I.L.F."/>
            <person name="Oliveira U."/>
            <person name="Santos F.R."/>
            <person name="Vidigal T.H.D.A."/>
            <person name="Brescovit A.D."/>
            <person name="Santos A.J."/>
        </authorList>
    </citation>
    <scope>NUCLEOTIDE SEQUENCE</scope>
    <source>
        <tissue evidence="2">Shoot tissue taken approximately 20 cm above the soil surface</tissue>
    </source>
</reference>
<evidence type="ECO:0000256" key="1">
    <source>
        <dbReference type="SAM" id="MobiDB-lite"/>
    </source>
</evidence>
<protein>
    <submittedName>
        <fullName evidence="2">Uncharacterized protein</fullName>
    </submittedName>
</protein>